<name>A0A540VQ08_9GAMM</name>
<reference evidence="2 3" key="1">
    <citation type="submission" date="2019-06" db="EMBL/GenBank/DDBJ databases">
        <title>Metagenome assembled Genome of Spiribacter salinus SL48-SHIP from the microbial mat of Salt Lake 48 (Novosibirsk region, Russia).</title>
        <authorList>
            <person name="Shipova A."/>
            <person name="Rozanov A.S."/>
            <person name="Bryanskaya A.V."/>
            <person name="Peltek S.E."/>
        </authorList>
    </citation>
    <scope>NUCLEOTIDE SEQUENCE [LARGE SCALE GENOMIC DNA]</scope>
    <source>
        <strain evidence="2">SL48-SHIP-2</strain>
    </source>
</reference>
<evidence type="ECO:0000313" key="3">
    <source>
        <dbReference type="Proteomes" id="UP000315400"/>
    </source>
</evidence>
<sequence length="1040" mass="115430">MLKTVKSACELHPGTLEYQSASGVESLNQILETDDRGKAFFSRNYMTNGMEALLSGGLKRLAGNSDQAVFELAQAMGGGKTHLMAALGLLAKYPEHRKELLPDNVLAEVGSVTARVAVVNGRDSLKTYPWGEIAHQLGDHAVATLKHCWEGTASAPGRDEWQKAIGDEPALILIDELPPYFDYAATRIMGNGTLADVVTRAIANLFEAALSLPNCCVVISNLSNTYTSESSNIAALVGKLQSEANRQATTITPVSLDGDEIYNIIRKRLFSSLPDENTIGEVAEAFAEQIRKAEDGGYFTARSMVQVEEEIRTTYPFHPSFKHLVALFKDNKNFRETRGLLEFSARVVRSVWNRSTDDVYLIGTQHLDLNDPKVSGQVEEIHRGLRNAVARDIADDGSSHAEAIDDQLNSDAGSQAAALILSSSLSESVRGHAGLHEHELIEYLIDPQRKPDEFKTAIAELRKTAWYLHSDGQDNLLFKDTENLIQRIQRDASNLSQDKVDEGMRKWLERELEPKSQKAYQTVLVMPRLDEIAEAIKQHRVLVIAKPDGSTPPEDIERFFAGIEHKNHLLVLTGHDSHMLGSVEDAFRRLKAIERIQKEISGSGNEGQIREARELYESTEETFVQGVQSVFNRLYFPAASGLASAVIDNGLKLGSSKEASPETQLEKFLASTRCDQKLVLDMDPEMDALVNMAEEMLWRQGQKREPWKDVRFRAASNPEWPWLPGRKGLDTLKSHAISRGQWREGADGYIEHGPFEKEKTTVSVTTKTTDDDNRELVLQLVPRNAGNTPRVHYSKHASVSESDPVVPDLEEFRTREASLYFLAVDPEGEHPTGSPVAWKATIRIRREVHQKPDHREVELQATPDATMRFTVDGTNPRDGTEYTGPFEIGDEQQLLQVYAFAGEAEGQESFKIQAGGDSSGRPQLDRGQPARLHNTVVRLDNTESVFDVIATFRDRKASFDQVRVTVGDGEDAVELNFNSRSIDAGVIETVIETLRKVLGDEEAPVSMMIRNGGGEFATGDDLLRFAEIAGKEITHDIVSQ</sequence>
<dbReference type="Pfam" id="PF13290">
    <property type="entry name" value="CHB_HEX_C_1"/>
    <property type="match status" value="1"/>
</dbReference>
<comment type="caution">
    <text evidence="2">The sequence shown here is derived from an EMBL/GenBank/DDBJ whole genome shotgun (WGS) entry which is preliminary data.</text>
</comment>
<protein>
    <submittedName>
        <fullName evidence="2">DUF499 domain-containing protein</fullName>
    </submittedName>
</protein>
<gene>
    <name evidence="2" type="ORF">FKY71_11670</name>
</gene>
<organism evidence="2 3">
    <name type="scientific">Spiribacter salinus</name>
    <dbReference type="NCBI Taxonomy" id="1335746"/>
    <lineage>
        <taxon>Bacteria</taxon>
        <taxon>Pseudomonadati</taxon>
        <taxon>Pseudomonadota</taxon>
        <taxon>Gammaproteobacteria</taxon>
        <taxon>Chromatiales</taxon>
        <taxon>Ectothiorhodospiraceae</taxon>
        <taxon>Spiribacter</taxon>
    </lineage>
</organism>
<dbReference type="EMBL" id="VIFK01000125">
    <property type="protein sequence ID" value="TQE98850.1"/>
    <property type="molecule type" value="Genomic_DNA"/>
</dbReference>
<proteinExistence type="predicted"/>
<dbReference type="InterPro" id="IPR059177">
    <property type="entry name" value="GH29D-like_dom"/>
</dbReference>
<feature type="domain" description="GH29D-like beta-sandwich" evidence="1">
    <location>
        <begin position="856"/>
        <end position="903"/>
    </location>
</feature>
<dbReference type="Pfam" id="PF04465">
    <property type="entry name" value="DUF499"/>
    <property type="match status" value="1"/>
</dbReference>
<evidence type="ECO:0000259" key="1">
    <source>
        <dbReference type="Pfam" id="PF13290"/>
    </source>
</evidence>
<dbReference type="Proteomes" id="UP000315400">
    <property type="component" value="Unassembled WGS sequence"/>
</dbReference>
<dbReference type="InterPro" id="IPR007555">
    <property type="entry name" value="DUF499"/>
</dbReference>
<dbReference type="AlphaFoldDB" id="A0A540VQ08"/>
<evidence type="ECO:0000313" key="2">
    <source>
        <dbReference type="EMBL" id="TQE98850.1"/>
    </source>
</evidence>
<dbReference type="NCBIfam" id="NF042962">
    <property type="entry name" value="DUF499_antiphage"/>
    <property type="match status" value="1"/>
</dbReference>
<accession>A0A540VQ08</accession>